<dbReference type="InParanoid" id="A0A3Q7FA50"/>
<reference evidence="1" key="1">
    <citation type="journal article" date="2012" name="Nature">
        <title>The tomato genome sequence provides insights into fleshy fruit evolution.</title>
        <authorList>
            <consortium name="Tomato Genome Consortium"/>
        </authorList>
    </citation>
    <scope>NUCLEOTIDE SEQUENCE [LARGE SCALE GENOMIC DNA]</scope>
    <source>
        <strain evidence="1">cv. Heinz 1706</strain>
    </source>
</reference>
<name>A0A3Q7FA50_SOLLC</name>
<accession>A0A3Q7FA50</accession>
<evidence type="ECO:0000313" key="1">
    <source>
        <dbReference type="EnsemblPlants" id="Solyc02g086385.1.1"/>
    </source>
</evidence>
<dbReference type="Gramene" id="Solyc02g086385.1.1">
    <property type="protein sequence ID" value="Solyc02g086385.1.1"/>
    <property type="gene ID" value="Solyc02g086385.1"/>
</dbReference>
<proteinExistence type="predicted"/>
<dbReference type="EnsemblPlants" id="Solyc02g086385.1.1">
    <property type="protein sequence ID" value="Solyc02g086385.1.1"/>
    <property type="gene ID" value="Solyc02g086385.1"/>
</dbReference>
<organism evidence="1">
    <name type="scientific">Solanum lycopersicum</name>
    <name type="common">Tomato</name>
    <name type="synonym">Lycopersicon esculentum</name>
    <dbReference type="NCBI Taxonomy" id="4081"/>
    <lineage>
        <taxon>Eukaryota</taxon>
        <taxon>Viridiplantae</taxon>
        <taxon>Streptophyta</taxon>
        <taxon>Embryophyta</taxon>
        <taxon>Tracheophyta</taxon>
        <taxon>Spermatophyta</taxon>
        <taxon>Magnoliopsida</taxon>
        <taxon>eudicotyledons</taxon>
        <taxon>Gunneridae</taxon>
        <taxon>Pentapetalae</taxon>
        <taxon>asterids</taxon>
        <taxon>lamiids</taxon>
        <taxon>Solanales</taxon>
        <taxon>Solanaceae</taxon>
        <taxon>Solanoideae</taxon>
        <taxon>Solaneae</taxon>
        <taxon>Solanum</taxon>
        <taxon>Solanum subgen. Lycopersicon</taxon>
    </lineage>
</organism>
<protein>
    <submittedName>
        <fullName evidence="1">Uncharacterized protein</fullName>
    </submittedName>
</protein>
<dbReference type="STRING" id="4081.A0A3Q7FA50"/>
<dbReference type="Proteomes" id="UP000004994">
    <property type="component" value="Chromosome 2"/>
</dbReference>
<keyword evidence="2" id="KW-1185">Reference proteome</keyword>
<dbReference type="PaxDb" id="4081-Solyc02g086390.1.1"/>
<dbReference type="AlphaFoldDB" id="A0A3Q7FA50"/>
<evidence type="ECO:0000313" key="2">
    <source>
        <dbReference type="Proteomes" id="UP000004994"/>
    </source>
</evidence>
<reference evidence="1" key="2">
    <citation type="submission" date="2019-01" db="UniProtKB">
        <authorList>
            <consortium name="EnsemblPlants"/>
        </authorList>
    </citation>
    <scope>IDENTIFICATION</scope>
    <source>
        <strain evidence="1">cv. Heinz 1706</strain>
    </source>
</reference>
<sequence length="129" mass="14394">MLIRYRRRTPAPDYAAYVADEAKLCFSVKMMGFYLSQYEMRSSTLTESLENQDTIDKTCLEGSKVPQQVDKMFILIVDGTTLAIIDPVPCVLGVSLTDVDLVEFLQQVGVYIAIMLPAHLNCPANALLK</sequence>